<evidence type="ECO:0000313" key="2">
    <source>
        <dbReference type="Proteomes" id="UP000019109"/>
    </source>
</evidence>
<evidence type="ECO:0000313" key="1">
    <source>
        <dbReference type="EMBL" id="GAE87866.1"/>
    </source>
</evidence>
<dbReference type="STRING" id="1294263.JCM21531_1270"/>
<organism evidence="1 2">
    <name type="scientific">Acetivibrio straminisolvens JCM 21531</name>
    <dbReference type="NCBI Taxonomy" id="1294263"/>
    <lineage>
        <taxon>Bacteria</taxon>
        <taxon>Bacillati</taxon>
        <taxon>Bacillota</taxon>
        <taxon>Clostridia</taxon>
        <taxon>Eubacteriales</taxon>
        <taxon>Oscillospiraceae</taxon>
        <taxon>Acetivibrio</taxon>
    </lineage>
</organism>
<reference evidence="1" key="1">
    <citation type="journal article" date="2014" name="Genome Announc.">
        <title>Draft Genome Sequence of Clostridium straminisolvens Strain JCM 21531T, Isolated from a Cellulose-Degrading Bacterial Community.</title>
        <authorList>
            <person name="Yuki M."/>
            <person name="Oshima K."/>
            <person name="Suda W."/>
            <person name="Sakamoto M."/>
            <person name="Kitamura K."/>
            <person name="Iida T."/>
            <person name="Hattori M."/>
            <person name="Ohkuma M."/>
        </authorList>
    </citation>
    <scope>NUCLEOTIDE SEQUENCE [LARGE SCALE GENOMIC DNA]</scope>
    <source>
        <strain evidence="1">JCM 21531</strain>
    </source>
</reference>
<name>W4V3U3_9FIRM</name>
<accession>W4V3U3</accession>
<dbReference type="RefSeq" id="WP_038287744.1">
    <property type="nucleotide sequence ID" value="NZ_BAVR01000011.1"/>
</dbReference>
<comment type="caution">
    <text evidence="1">The sequence shown here is derived from an EMBL/GenBank/DDBJ whole genome shotgun (WGS) entry which is preliminary data.</text>
</comment>
<protein>
    <submittedName>
        <fullName evidence="1">Uncharacterized protein</fullName>
    </submittedName>
</protein>
<dbReference type="Proteomes" id="UP000019109">
    <property type="component" value="Unassembled WGS sequence"/>
</dbReference>
<gene>
    <name evidence="1" type="ORF">JCM21531_1270</name>
</gene>
<keyword evidence="2" id="KW-1185">Reference proteome</keyword>
<sequence length="62" mass="6977">MDKKRILPYKSEEVSGENINSDANKEYGSIQDTESKSPLAYGLPSWSIEPPGIAIRRKVRIL</sequence>
<proteinExistence type="predicted"/>
<dbReference type="EMBL" id="BAVR01000011">
    <property type="protein sequence ID" value="GAE87866.1"/>
    <property type="molecule type" value="Genomic_DNA"/>
</dbReference>
<dbReference type="AlphaFoldDB" id="W4V3U3"/>